<accession>A0ACC2B1S5</accession>
<evidence type="ECO:0000313" key="1">
    <source>
        <dbReference type="EMBL" id="KAJ7523722.1"/>
    </source>
</evidence>
<reference evidence="2" key="1">
    <citation type="journal article" date="2024" name="Proc. Natl. Acad. Sci. U.S.A.">
        <title>Extraordinary preservation of gene collinearity over three hundred million years revealed in homosporous lycophytes.</title>
        <authorList>
            <person name="Li C."/>
            <person name="Wickell D."/>
            <person name="Kuo L.Y."/>
            <person name="Chen X."/>
            <person name="Nie B."/>
            <person name="Liao X."/>
            <person name="Peng D."/>
            <person name="Ji J."/>
            <person name="Jenkins J."/>
            <person name="Williams M."/>
            <person name="Shu S."/>
            <person name="Plott C."/>
            <person name="Barry K."/>
            <person name="Rajasekar S."/>
            <person name="Grimwood J."/>
            <person name="Han X."/>
            <person name="Sun S."/>
            <person name="Hou Z."/>
            <person name="He W."/>
            <person name="Dai G."/>
            <person name="Sun C."/>
            <person name="Schmutz J."/>
            <person name="Leebens-Mack J.H."/>
            <person name="Li F.W."/>
            <person name="Wang L."/>
        </authorList>
    </citation>
    <scope>NUCLEOTIDE SEQUENCE [LARGE SCALE GENOMIC DNA]</scope>
    <source>
        <strain evidence="2">cv. PW_Plant_1</strain>
    </source>
</reference>
<protein>
    <submittedName>
        <fullName evidence="1">Uncharacterized protein</fullName>
    </submittedName>
</protein>
<evidence type="ECO:0000313" key="2">
    <source>
        <dbReference type="Proteomes" id="UP001162992"/>
    </source>
</evidence>
<name>A0ACC2B1S5_DIPCM</name>
<keyword evidence="2" id="KW-1185">Reference proteome</keyword>
<proteinExistence type="predicted"/>
<sequence>MPQSPHHHALTLGSQEHESKHGLLLPVVGLWDYRTKDKVATRRFRFFQQERKMVERLDFGPGGAVGVGCGAGVGVAVTGGVGVWTQPWNALRLVFGLGVGCGIGIGYGFGHGIGVRWDRSQIKKHDKKRIVLEI</sequence>
<organism evidence="1 2">
    <name type="scientific">Diphasiastrum complanatum</name>
    <name type="common">Issler's clubmoss</name>
    <name type="synonym">Lycopodium complanatum</name>
    <dbReference type="NCBI Taxonomy" id="34168"/>
    <lineage>
        <taxon>Eukaryota</taxon>
        <taxon>Viridiplantae</taxon>
        <taxon>Streptophyta</taxon>
        <taxon>Embryophyta</taxon>
        <taxon>Tracheophyta</taxon>
        <taxon>Lycopodiopsida</taxon>
        <taxon>Lycopodiales</taxon>
        <taxon>Lycopodiaceae</taxon>
        <taxon>Lycopodioideae</taxon>
        <taxon>Diphasiastrum</taxon>
    </lineage>
</organism>
<dbReference type="EMBL" id="CM055109">
    <property type="protein sequence ID" value="KAJ7523722.1"/>
    <property type="molecule type" value="Genomic_DNA"/>
</dbReference>
<dbReference type="Proteomes" id="UP001162992">
    <property type="component" value="Chromosome 18"/>
</dbReference>
<comment type="caution">
    <text evidence="1">The sequence shown here is derived from an EMBL/GenBank/DDBJ whole genome shotgun (WGS) entry which is preliminary data.</text>
</comment>
<gene>
    <name evidence="1" type="ORF">O6H91_18G060100</name>
</gene>